<evidence type="ECO:0000313" key="1">
    <source>
        <dbReference type="EMBL" id="CAA37197.1"/>
    </source>
</evidence>
<dbReference type="EMBL" id="X53013">
    <property type="protein sequence ID" value="CAA37197.1"/>
    <property type="molecule type" value="Genomic_DNA"/>
</dbReference>
<organism evidence="1">
    <name type="scientific">Lactococcus lactis</name>
    <dbReference type="NCBI Taxonomy" id="1358"/>
    <lineage>
        <taxon>Bacteria</taxon>
        <taxon>Bacillati</taxon>
        <taxon>Bacillota</taxon>
        <taxon>Bacilli</taxon>
        <taxon>Lactobacillales</taxon>
        <taxon>Streptococcaceae</taxon>
        <taxon>Lactococcus</taxon>
    </lineage>
</organism>
<dbReference type="AlphaFoldDB" id="Q99392"/>
<dbReference type="PIR" id="S13572">
    <property type="entry name" value="S13572"/>
</dbReference>
<protein>
    <submittedName>
        <fullName evidence="1">DNA for the transposon-like element on the lactose plasmid</fullName>
    </submittedName>
</protein>
<sequence length="34" mass="3848">MHPFCIVIGLNVFKYFLSSLSSCLKMSIINKLSL</sequence>
<name>Q99392_9LACT</name>
<reference evidence="1" key="1">
    <citation type="journal article" date="1991" name="FEMS Microbiol. Lett.">
        <title>A transposon-like element on the lactose plasmid of Lactococcus lactis subsp. lactis Z270.</title>
        <authorList>
            <person name="Huang D.C."/>
            <person name="Novel M."/>
            <person name="Novel G."/>
        </authorList>
    </citation>
    <scope>NUCLEOTIDE SEQUENCE</scope>
    <source>
        <strain evidence="1">z270</strain>
    </source>
</reference>
<proteinExistence type="predicted"/>
<accession>Q99392</accession>